<reference evidence="3" key="1">
    <citation type="submission" date="2016-11" db="EMBL/GenBank/DDBJ databases">
        <authorList>
            <person name="Varghese N."/>
            <person name="Submissions S."/>
        </authorList>
    </citation>
    <scope>NUCLEOTIDE SEQUENCE [LARGE SCALE GENOMIC DNA]</scope>
    <source>
        <strain evidence="3">DSM 22638</strain>
    </source>
</reference>
<evidence type="ECO:0008006" key="4">
    <source>
        <dbReference type="Google" id="ProtNLM"/>
    </source>
</evidence>
<keyword evidence="1" id="KW-0812">Transmembrane</keyword>
<feature type="transmembrane region" description="Helical" evidence="1">
    <location>
        <begin position="35"/>
        <end position="67"/>
    </location>
</feature>
<dbReference type="STRING" id="570519.SAMN04488116_2678"/>
<dbReference type="InterPro" id="IPR021737">
    <property type="entry name" value="Phage_phiKZ_Orf197"/>
</dbReference>
<name>A0A1M5N607_9FLAO</name>
<sequence>MIFAVLLVAHWVGDFLLQSSKMATEKSFSLKWLSIHVLVYSLTIGAFSLFVFPLMLVTQYILINGALHWVTDFFTSKMAARHQGNPRIFYPVLGFDQMVHALCLYVTYIYYQNLL</sequence>
<evidence type="ECO:0000313" key="2">
    <source>
        <dbReference type="EMBL" id="SHG85020.1"/>
    </source>
</evidence>
<evidence type="ECO:0000313" key="3">
    <source>
        <dbReference type="Proteomes" id="UP000184532"/>
    </source>
</evidence>
<dbReference type="OrthoDB" id="8536716at2"/>
<keyword evidence="3" id="KW-1185">Reference proteome</keyword>
<feature type="transmembrane region" description="Helical" evidence="1">
    <location>
        <begin position="88"/>
        <end position="111"/>
    </location>
</feature>
<keyword evidence="1" id="KW-1133">Transmembrane helix</keyword>
<protein>
    <recommendedName>
        <fullName evidence="4">DUF3307 domain-containing protein</fullName>
    </recommendedName>
</protein>
<gene>
    <name evidence="2" type="ORF">SAMN04488116_2678</name>
</gene>
<evidence type="ECO:0000256" key="1">
    <source>
        <dbReference type="SAM" id="Phobius"/>
    </source>
</evidence>
<dbReference type="Proteomes" id="UP000184532">
    <property type="component" value="Unassembled WGS sequence"/>
</dbReference>
<dbReference type="Pfam" id="PF11750">
    <property type="entry name" value="DUF3307"/>
    <property type="match status" value="1"/>
</dbReference>
<dbReference type="AlphaFoldDB" id="A0A1M5N607"/>
<dbReference type="EMBL" id="FQWL01000004">
    <property type="protein sequence ID" value="SHG85020.1"/>
    <property type="molecule type" value="Genomic_DNA"/>
</dbReference>
<accession>A0A1M5N607</accession>
<organism evidence="2 3">
    <name type="scientific">Flagellimonas flava</name>
    <dbReference type="NCBI Taxonomy" id="570519"/>
    <lineage>
        <taxon>Bacteria</taxon>
        <taxon>Pseudomonadati</taxon>
        <taxon>Bacteroidota</taxon>
        <taxon>Flavobacteriia</taxon>
        <taxon>Flavobacteriales</taxon>
        <taxon>Flavobacteriaceae</taxon>
        <taxon>Flagellimonas</taxon>
    </lineage>
</organism>
<proteinExistence type="predicted"/>
<keyword evidence="1" id="KW-0472">Membrane</keyword>
<dbReference type="RefSeq" id="WP_073180448.1">
    <property type="nucleotide sequence ID" value="NZ_FQWL01000004.1"/>
</dbReference>